<reference evidence="3" key="2">
    <citation type="journal article" date="2021" name="PeerJ">
        <title>Extensive microbial diversity within the chicken gut microbiome revealed by metagenomics and culture.</title>
        <authorList>
            <person name="Gilroy R."/>
            <person name="Ravi A."/>
            <person name="Getino M."/>
            <person name="Pursley I."/>
            <person name="Horton D.L."/>
            <person name="Alikhan N.F."/>
            <person name="Baker D."/>
            <person name="Gharbi K."/>
            <person name="Hall N."/>
            <person name="Watson M."/>
            <person name="Adriaenssens E.M."/>
            <person name="Foster-Nyarko E."/>
            <person name="Jarju S."/>
            <person name="Secka A."/>
            <person name="Antonio M."/>
            <person name="Oren A."/>
            <person name="Chaudhuri R.R."/>
            <person name="La Ragione R."/>
            <person name="Hildebrand F."/>
            <person name="Pallen M.J."/>
        </authorList>
    </citation>
    <scope>NUCLEOTIDE SEQUENCE</scope>
    <source>
        <strain evidence="3">ChiHecec2B26-709</strain>
    </source>
</reference>
<dbReference type="Gene3D" id="2.60.40.1190">
    <property type="match status" value="1"/>
</dbReference>
<dbReference type="SUPFAM" id="SSF49299">
    <property type="entry name" value="PKD domain"/>
    <property type="match status" value="1"/>
</dbReference>
<accession>A0A9D1GM38</accession>
<evidence type="ECO:0000313" key="4">
    <source>
        <dbReference type="Proteomes" id="UP000886881"/>
    </source>
</evidence>
<dbReference type="InterPro" id="IPR000601">
    <property type="entry name" value="PKD_dom"/>
</dbReference>
<dbReference type="Pfam" id="PF18911">
    <property type="entry name" value="PKD_4"/>
    <property type="match status" value="1"/>
</dbReference>
<comment type="caution">
    <text evidence="3">The sequence shown here is derived from an EMBL/GenBank/DDBJ whole genome shotgun (WGS) entry which is preliminary data.</text>
</comment>
<feature type="chain" id="PRO_5039622658" evidence="1">
    <location>
        <begin position="22"/>
        <end position="384"/>
    </location>
</feature>
<keyword evidence="1" id="KW-0732">Signal</keyword>
<dbReference type="CDD" id="cd00146">
    <property type="entry name" value="PKD"/>
    <property type="match status" value="1"/>
</dbReference>
<protein>
    <submittedName>
        <fullName evidence="3">PKD domain-containing protein</fullName>
    </submittedName>
</protein>
<dbReference type="Proteomes" id="UP000886881">
    <property type="component" value="Unassembled WGS sequence"/>
</dbReference>
<dbReference type="SMART" id="SM00089">
    <property type="entry name" value="PKD"/>
    <property type="match status" value="1"/>
</dbReference>
<gene>
    <name evidence="3" type="ORF">IAC35_02275</name>
</gene>
<evidence type="ECO:0000256" key="1">
    <source>
        <dbReference type="SAM" id="SignalP"/>
    </source>
</evidence>
<dbReference type="InterPro" id="IPR013783">
    <property type="entry name" value="Ig-like_fold"/>
</dbReference>
<proteinExistence type="predicted"/>
<dbReference type="InterPro" id="IPR022409">
    <property type="entry name" value="PKD/Chitinase_dom"/>
</dbReference>
<evidence type="ECO:0000313" key="3">
    <source>
        <dbReference type="EMBL" id="HIT46666.1"/>
    </source>
</evidence>
<dbReference type="InterPro" id="IPR035986">
    <property type="entry name" value="PKD_dom_sf"/>
</dbReference>
<organism evidence="3 4">
    <name type="scientific">Candidatus Cryptobacteroides merdipullorum</name>
    <dbReference type="NCBI Taxonomy" id="2840771"/>
    <lineage>
        <taxon>Bacteria</taxon>
        <taxon>Pseudomonadati</taxon>
        <taxon>Bacteroidota</taxon>
        <taxon>Bacteroidia</taxon>
        <taxon>Bacteroidales</taxon>
        <taxon>Candidatus Cryptobacteroides</taxon>
    </lineage>
</organism>
<feature type="domain" description="PKD" evidence="2">
    <location>
        <begin position="310"/>
        <end position="351"/>
    </location>
</feature>
<dbReference type="PROSITE" id="PS50093">
    <property type="entry name" value="PKD"/>
    <property type="match status" value="1"/>
</dbReference>
<sequence>MKILATIAALGAGAALLSAQPADNYNAQLPGRTTDVQVTEPGFKIFQFPKNMIPRIDGDFSDWDIVPDSYAVGIDEMWDDSGKNKSVDKSTLDIKVKVGWVDGLNCLYFYYEAYDDYWDFDQLALRNDTFEIVVDGDLSGGPHIDEFRLNSEALSRFDAFFELQNVHAQNYHIMTPPTPGKDWTMVWGTQQWLKELPYANYAYSYDFKHGESGTLKFEFFITPFDYASPEGPQYSKESRLYEGKKIGLCWAVIDYDGGPGNDGFWNLSKHHRMFGNASMQRLFTLMPLEERFREPVEADWDHFVIDNSRTVAFRDRSYGNITSWKWDFGDGTTSTEQNPVHEYAKDNTHYVVTLYVSGPEGEDLCCKVWDVTVYDRRNPIGDYE</sequence>
<dbReference type="AlphaFoldDB" id="A0A9D1GM38"/>
<evidence type="ECO:0000259" key="2">
    <source>
        <dbReference type="PROSITE" id="PS50093"/>
    </source>
</evidence>
<name>A0A9D1GM38_9BACT</name>
<feature type="signal peptide" evidence="1">
    <location>
        <begin position="1"/>
        <end position="21"/>
    </location>
</feature>
<dbReference type="EMBL" id="DVLC01000043">
    <property type="protein sequence ID" value="HIT46666.1"/>
    <property type="molecule type" value="Genomic_DNA"/>
</dbReference>
<dbReference type="Gene3D" id="2.60.40.10">
    <property type="entry name" value="Immunoglobulins"/>
    <property type="match status" value="1"/>
</dbReference>
<reference evidence="3" key="1">
    <citation type="submission" date="2020-10" db="EMBL/GenBank/DDBJ databases">
        <authorList>
            <person name="Gilroy R."/>
        </authorList>
    </citation>
    <scope>NUCLEOTIDE SEQUENCE</scope>
    <source>
        <strain evidence="3">ChiHecec2B26-709</strain>
    </source>
</reference>